<dbReference type="EMBL" id="CAMPGE010028789">
    <property type="protein sequence ID" value="CAI2386291.1"/>
    <property type="molecule type" value="Genomic_DNA"/>
</dbReference>
<protein>
    <submittedName>
        <fullName evidence="1">Uncharacterized protein</fullName>
    </submittedName>
</protein>
<evidence type="ECO:0000313" key="1">
    <source>
        <dbReference type="EMBL" id="CAI2386291.1"/>
    </source>
</evidence>
<name>A0AAD1Y6I3_EUPCR</name>
<accession>A0AAD1Y6I3</accession>
<evidence type="ECO:0000313" key="2">
    <source>
        <dbReference type="Proteomes" id="UP001295684"/>
    </source>
</evidence>
<gene>
    <name evidence="1" type="ORF">ECRASSUSDP1_LOCUS27901</name>
</gene>
<reference evidence="1" key="1">
    <citation type="submission" date="2023-07" db="EMBL/GenBank/DDBJ databases">
        <authorList>
            <consortium name="AG Swart"/>
            <person name="Singh M."/>
            <person name="Singh A."/>
            <person name="Seah K."/>
            <person name="Emmerich C."/>
        </authorList>
    </citation>
    <scope>NUCLEOTIDE SEQUENCE</scope>
    <source>
        <strain evidence="1">DP1</strain>
    </source>
</reference>
<proteinExistence type="predicted"/>
<dbReference type="AlphaFoldDB" id="A0AAD1Y6I3"/>
<sequence>MVHSNKYTKDEFFTEWNLIAQEFHKNPDNILTKAMIESVLITHNLPPAFIQAHFLPMMDYCDGKKISEIDEDVIEEYAQEIFQRACDQGIATTE</sequence>
<organism evidence="1 2">
    <name type="scientific">Euplotes crassus</name>
    <dbReference type="NCBI Taxonomy" id="5936"/>
    <lineage>
        <taxon>Eukaryota</taxon>
        <taxon>Sar</taxon>
        <taxon>Alveolata</taxon>
        <taxon>Ciliophora</taxon>
        <taxon>Intramacronucleata</taxon>
        <taxon>Spirotrichea</taxon>
        <taxon>Hypotrichia</taxon>
        <taxon>Euplotida</taxon>
        <taxon>Euplotidae</taxon>
        <taxon>Moneuplotes</taxon>
    </lineage>
</organism>
<comment type="caution">
    <text evidence="1">The sequence shown here is derived from an EMBL/GenBank/DDBJ whole genome shotgun (WGS) entry which is preliminary data.</text>
</comment>
<keyword evidence="2" id="KW-1185">Reference proteome</keyword>
<dbReference type="Proteomes" id="UP001295684">
    <property type="component" value="Unassembled WGS sequence"/>
</dbReference>